<dbReference type="EMBL" id="JAJSOF020000011">
    <property type="protein sequence ID" value="KAJ4444502.1"/>
    <property type="molecule type" value="Genomic_DNA"/>
</dbReference>
<organism evidence="2 3">
    <name type="scientific">Periplaneta americana</name>
    <name type="common">American cockroach</name>
    <name type="synonym">Blatta americana</name>
    <dbReference type="NCBI Taxonomy" id="6978"/>
    <lineage>
        <taxon>Eukaryota</taxon>
        <taxon>Metazoa</taxon>
        <taxon>Ecdysozoa</taxon>
        <taxon>Arthropoda</taxon>
        <taxon>Hexapoda</taxon>
        <taxon>Insecta</taxon>
        <taxon>Pterygota</taxon>
        <taxon>Neoptera</taxon>
        <taxon>Polyneoptera</taxon>
        <taxon>Dictyoptera</taxon>
        <taxon>Blattodea</taxon>
        <taxon>Blattoidea</taxon>
        <taxon>Blattidae</taxon>
        <taxon>Blattinae</taxon>
        <taxon>Periplaneta</taxon>
    </lineage>
</organism>
<feature type="region of interest" description="Disordered" evidence="1">
    <location>
        <begin position="31"/>
        <end position="68"/>
    </location>
</feature>
<name>A0ABQ8TEZ6_PERAM</name>
<reference evidence="2 3" key="1">
    <citation type="journal article" date="2022" name="Allergy">
        <title>Genome assembly and annotation of Periplaneta americana reveal a comprehensive cockroach allergen profile.</title>
        <authorList>
            <person name="Wang L."/>
            <person name="Xiong Q."/>
            <person name="Saelim N."/>
            <person name="Wang L."/>
            <person name="Nong W."/>
            <person name="Wan A.T."/>
            <person name="Shi M."/>
            <person name="Liu X."/>
            <person name="Cao Q."/>
            <person name="Hui J.H.L."/>
            <person name="Sookrung N."/>
            <person name="Leung T.F."/>
            <person name="Tungtrongchitr A."/>
            <person name="Tsui S.K.W."/>
        </authorList>
    </citation>
    <scope>NUCLEOTIDE SEQUENCE [LARGE SCALE GENOMIC DNA]</scope>
    <source>
        <strain evidence="2">PWHHKU_190912</strain>
    </source>
</reference>
<dbReference type="Proteomes" id="UP001148838">
    <property type="component" value="Unassembled WGS sequence"/>
</dbReference>
<proteinExistence type="predicted"/>
<gene>
    <name evidence="2" type="ORF">ANN_06295</name>
</gene>
<evidence type="ECO:0000256" key="1">
    <source>
        <dbReference type="SAM" id="MobiDB-lite"/>
    </source>
</evidence>
<evidence type="ECO:0000313" key="2">
    <source>
        <dbReference type="EMBL" id="KAJ4444502.1"/>
    </source>
</evidence>
<evidence type="ECO:0000313" key="3">
    <source>
        <dbReference type="Proteomes" id="UP001148838"/>
    </source>
</evidence>
<accession>A0ABQ8TEZ6</accession>
<comment type="caution">
    <text evidence="2">The sequence shown here is derived from an EMBL/GenBank/DDBJ whole genome shotgun (WGS) entry which is preliminary data.</text>
</comment>
<protein>
    <submittedName>
        <fullName evidence="2">Uncharacterized protein</fullName>
    </submittedName>
</protein>
<sequence length="113" mass="11735">MAGLCEGGNEPSVSLKAISIPVGIAVARQRLQDHSLPTTGTKPDTKPPQGPTCRQQKTLAPAPPEPQCSAAELVQAPAPPLSAMVNCPKTGLNLISNTNKASLMKQLVQEIMG</sequence>
<keyword evidence="3" id="KW-1185">Reference proteome</keyword>